<dbReference type="Gene3D" id="3.40.30.10">
    <property type="entry name" value="Glutaredoxin"/>
    <property type="match status" value="1"/>
</dbReference>
<evidence type="ECO:0000313" key="8">
    <source>
        <dbReference type="Proteomes" id="UP000694888"/>
    </source>
</evidence>
<keyword evidence="2 5" id="KW-0808">Transferase</keyword>
<dbReference type="PANTHER" id="PTHR43968:SF6">
    <property type="entry name" value="GLUTATHIONE S-TRANSFERASE OMEGA"/>
    <property type="match status" value="1"/>
</dbReference>
<accession>A0ABM0JNR6</accession>
<keyword evidence="8" id="KW-1185">Reference proteome</keyword>
<dbReference type="EC" id="1.20.4.2" evidence="5"/>
<comment type="similarity">
    <text evidence="1 5">Belongs to the GST superfamily. Omega family.</text>
</comment>
<keyword evidence="3 5" id="KW-0560">Oxidoreductase</keyword>
<feature type="domain" description="GST C-terminal" evidence="7">
    <location>
        <begin position="87"/>
        <end position="216"/>
    </location>
</feature>
<dbReference type="InterPro" id="IPR004045">
    <property type="entry name" value="Glutathione_S-Trfase_N"/>
</dbReference>
<dbReference type="PROSITE" id="PS50405">
    <property type="entry name" value="GST_CTER"/>
    <property type="match status" value="1"/>
</dbReference>
<dbReference type="CDD" id="cd03185">
    <property type="entry name" value="GST_C_Tau"/>
    <property type="match status" value="1"/>
</dbReference>
<dbReference type="InterPro" id="IPR036282">
    <property type="entry name" value="Glutathione-S-Trfase_C_sf"/>
</dbReference>
<evidence type="ECO:0000256" key="5">
    <source>
        <dbReference type="RuleBase" id="RU368071"/>
    </source>
</evidence>
<evidence type="ECO:0000256" key="1">
    <source>
        <dbReference type="ARBA" id="ARBA00011067"/>
    </source>
</evidence>
<dbReference type="InterPro" id="IPR005442">
    <property type="entry name" value="GST_omega"/>
</dbReference>
<evidence type="ECO:0000256" key="2">
    <source>
        <dbReference type="ARBA" id="ARBA00022679"/>
    </source>
</evidence>
<dbReference type="Pfam" id="PF13409">
    <property type="entry name" value="GST_N_2"/>
    <property type="match status" value="1"/>
</dbReference>
<dbReference type="SFLD" id="SFLDG01152">
    <property type="entry name" value="Main.3:_Omega-_and_Tau-like"/>
    <property type="match status" value="1"/>
</dbReference>
<comment type="catalytic activity">
    <reaction evidence="4 5">
        <text>RX + glutathione = an S-substituted glutathione + a halide anion + H(+)</text>
        <dbReference type="Rhea" id="RHEA:16437"/>
        <dbReference type="ChEBI" id="CHEBI:15378"/>
        <dbReference type="ChEBI" id="CHEBI:16042"/>
        <dbReference type="ChEBI" id="CHEBI:17792"/>
        <dbReference type="ChEBI" id="CHEBI:57925"/>
        <dbReference type="ChEBI" id="CHEBI:90779"/>
        <dbReference type="EC" id="2.5.1.18"/>
    </reaction>
</comment>
<name>A0ABM0JNR6_APLCA</name>
<dbReference type="InterPro" id="IPR036249">
    <property type="entry name" value="Thioredoxin-like_sf"/>
</dbReference>
<reference evidence="9" key="1">
    <citation type="submission" date="2025-08" db="UniProtKB">
        <authorList>
            <consortium name="RefSeq"/>
        </authorList>
    </citation>
    <scope>IDENTIFICATION</scope>
</reference>
<dbReference type="InterPro" id="IPR045073">
    <property type="entry name" value="Omega/Tau-like"/>
</dbReference>
<dbReference type="Pfam" id="PF13410">
    <property type="entry name" value="GST_C_2"/>
    <property type="match status" value="1"/>
</dbReference>
<dbReference type="Gene3D" id="1.20.1050.10">
    <property type="match status" value="1"/>
</dbReference>
<dbReference type="Proteomes" id="UP000694888">
    <property type="component" value="Unplaced"/>
</dbReference>
<proteinExistence type="inferred from homology"/>
<dbReference type="SUPFAM" id="SSF47616">
    <property type="entry name" value="GST C-terminal domain-like"/>
    <property type="match status" value="1"/>
</dbReference>
<comment type="catalytic activity">
    <reaction evidence="5">
        <text>methylarsonate + 2 glutathione + H(+) = methylarsonous acid + glutathione disulfide + H2O</text>
        <dbReference type="Rhea" id="RHEA:15969"/>
        <dbReference type="ChEBI" id="CHEBI:15377"/>
        <dbReference type="ChEBI" id="CHEBI:15378"/>
        <dbReference type="ChEBI" id="CHEBI:17826"/>
        <dbReference type="ChEBI" id="CHEBI:33409"/>
        <dbReference type="ChEBI" id="CHEBI:57925"/>
        <dbReference type="ChEBI" id="CHEBI:58297"/>
        <dbReference type="EC" id="1.20.4.2"/>
    </reaction>
</comment>
<dbReference type="InterPro" id="IPR050983">
    <property type="entry name" value="GST_Omega/HSP26"/>
</dbReference>
<dbReference type="SFLD" id="SFLDG00358">
    <property type="entry name" value="Main_(cytGST)"/>
    <property type="match status" value="1"/>
</dbReference>
<dbReference type="InterPro" id="IPR010987">
    <property type="entry name" value="Glutathione-S-Trfase_C-like"/>
</dbReference>
<evidence type="ECO:0000259" key="7">
    <source>
        <dbReference type="PROSITE" id="PS50405"/>
    </source>
</evidence>
<sequence length="235" mass="27084">MSKNLKLYCAWYCPFAQRVSISLKEKEVEYEYIETDPENKTPEFLAVSPRGLVPSMVHNGKPVYESGVCVEYIDEVWKKEYSILPEDAYDRAMSRIWVDYVSKKIVPLFYTVLQKQVKAEQEAAKEILLKNLETLTQAMSKKGPYFNGEQFGYVDIMMVPFLIRFRLLTHYRGFEIPTTGVFTRLQKWMEAAFARDSVKSSLPEWDPLVKFYKSYADNTATSEVSTSINSGGAIP</sequence>
<dbReference type="RefSeq" id="XP_005097996.2">
    <property type="nucleotide sequence ID" value="XM_005097939.3"/>
</dbReference>
<dbReference type="EC" id="2.5.1.18" evidence="5"/>
<evidence type="ECO:0000313" key="9">
    <source>
        <dbReference type="RefSeq" id="XP_005097996.2"/>
    </source>
</evidence>
<gene>
    <name evidence="9" type="primary">LOC101862113</name>
</gene>
<dbReference type="PRINTS" id="PR01625">
    <property type="entry name" value="GSTRNSFRASEO"/>
</dbReference>
<protein>
    <recommendedName>
        <fullName evidence="5">Glutathione S-transferase omega</fullName>
        <shortName evidence="5">GSTO</shortName>
        <ecNumber evidence="5">1.20.4.2</ecNumber>
        <ecNumber evidence="5">1.8.5.1</ecNumber>
        <ecNumber evidence="5">2.5.1.18</ecNumber>
    </recommendedName>
    <alternativeName>
        <fullName evidence="5">Glutathione-dependent dehydroascorbate reductase</fullName>
    </alternativeName>
    <alternativeName>
        <fullName evidence="5">Monomethylarsonic acid reductase</fullName>
    </alternativeName>
</protein>
<evidence type="ECO:0000256" key="3">
    <source>
        <dbReference type="ARBA" id="ARBA00023002"/>
    </source>
</evidence>
<dbReference type="InterPro" id="IPR040079">
    <property type="entry name" value="Glutathione_S-Trfase"/>
</dbReference>
<evidence type="ECO:0000256" key="4">
    <source>
        <dbReference type="ARBA" id="ARBA00047960"/>
    </source>
</evidence>
<dbReference type="EC" id="1.8.5.1" evidence="5"/>
<dbReference type="PROSITE" id="PS50404">
    <property type="entry name" value="GST_NTER"/>
    <property type="match status" value="1"/>
</dbReference>
<dbReference type="PANTHER" id="PTHR43968">
    <property type="match status" value="1"/>
</dbReference>
<comment type="function">
    <text evidence="5">Exhibits glutathione-dependent thiol transferase activity. Has high dehydroascorbate reductase activity and may contribute to the recycling of ascorbic acid. Participates in the biotransformation of inorganic arsenic and reduces monomethylarsonic acid (MMA).</text>
</comment>
<feature type="domain" description="GST N-terminal" evidence="6">
    <location>
        <begin position="3"/>
        <end position="81"/>
    </location>
</feature>
<comment type="catalytic activity">
    <reaction evidence="5">
        <text>L-dehydroascorbate + 2 glutathione = glutathione disulfide + L-ascorbate</text>
        <dbReference type="Rhea" id="RHEA:24424"/>
        <dbReference type="ChEBI" id="CHEBI:38290"/>
        <dbReference type="ChEBI" id="CHEBI:57925"/>
        <dbReference type="ChEBI" id="CHEBI:58297"/>
        <dbReference type="ChEBI" id="CHEBI:58539"/>
        <dbReference type="EC" id="1.8.5.1"/>
    </reaction>
</comment>
<dbReference type="InterPro" id="IPR045074">
    <property type="entry name" value="GST_C_Tau"/>
</dbReference>
<evidence type="ECO:0000259" key="6">
    <source>
        <dbReference type="PROSITE" id="PS50404"/>
    </source>
</evidence>
<dbReference type="GeneID" id="101862113"/>
<organism evidence="8 9">
    <name type="scientific">Aplysia californica</name>
    <name type="common">California sea hare</name>
    <dbReference type="NCBI Taxonomy" id="6500"/>
    <lineage>
        <taxon>Eukaryota</taxon>
        <taxon>Metazoa</taxon>
        <taxon>Spiralia</taxon>
        <taxon>Lophotrochozoa</taxon>
        <taxon>Mollusca</taxon>
        <taxon>Gastropoda</taxon>
        <taxon>Heterobranchia</taxon>
        <taxon>Euthyneura</taxon>
        <taxon>Tectipleura</taxon>
        <taxon>Aplysiida</taxon>
        <taxon>Aplysioidea</taxon>
        <taxon>Aplysiidae</taxon>
        <taxon>Aplysia</taxon>
    </lineage>
</organism>
<dbReference type="SFLD" id="SFLDS00019">
    <property type="entry name" value="Glutathione_Transferase_(cytos"/>
    <property type="match status" value="1"/>
</dbReference>
<dbReference type="SUPFAM" id="SSF52833">
    <property type="entry name" value="Thioredoxin-like"/>
    <property type="match status" value="1"/>
</dbReference>